<evidence type="ECO:0000313" key="3">
    <source>
        <dbReference type="Proteomes" id="UP000316199"/>
    </source>
</evidence>
<protein>
    <submittedName>
        <fullName evidence="2">Uncharacterized protein</fullName>
    </submittedName>
</protein>
<dbReference type="EMBL" id="SHAG01000006">
    <property type="protein sequence ID" value="RZO76981.1"/>
    <property type="molecule type" value="Genomic_DNA"/>
</dbReference>
<dbReference type="AlphaFoldDB" id="A0A520S3E9"/>
<evidence type="ECO:0000256" key="1">
    <source>
        <dbReference type="SAM" id="MobiDB-lite"/>
    </source>
</evidence>
<accession>A0A520S3E9</accession>
<sequence>MEEQFLNIQKKISNSKEKYLESHQKEYEYTRSAYRQKKKKLEAATKKMREKAETARKSGSNRAKNELKKAKAATVLLGNAILEAAEIMKTAQDKLNTAKPFQKKLAARAKALSDFEKNWEKKQRAAEKAKLDRIKKRKTALKQKKSEN</sequence>
<feature type="region of interest" description="Disordered" evidence="1">
    <location>
        <begin position="126"/>
        <end position="148"/>
    </location>
</feature>
<reference evidence="2 3" key="1">
    <citation type="submission" date="2019-02" db="EMBL/GenBank/DDBJ databases">
        <title>Prokaryotic population dynamics and viral predation in marine succession experiment using metagenomics: the confinement effect.</title>
        <authorList>
            <person name="Haro-Moreno J.M."/>
            <person name="Rodriguez-Valera F."/>
            <person name="Lopez-Perez M."/>
        </authorList>
    </citation>
    <scope>NUCLEOTIDE SEQUENCE [LARGE SCALE GENOMIC DNA]</scope>
    <source>
        <strain evidence="2">MED-G157</strain>
    </source>
</reference>
<organism evidence="2 3">
    <name type="scientific">OM182 bacterium</name>
    <dbReference type="NCBI Taxonomy" id="2510334"/>
    <lineage>
        <taxon>Bacteria</taxon>
        <taxon>Pseudomonadati</taxon>
        <taxon>Pseudomonadota</taxon>
        <taxon>Gammaproteobacteria</taxon>
        <taxon>OMG group</taxon>
        <taxon>OM182 clade</taxon>
    </lineage>
</organism>
<proteinExistence type="predicted"/>
<evidence type="ECO:0000313" key="2">
    <source>
        <dbReference type="EMBL" id="RZO76981.1"/>
    </source>
</evidence>
<name>A0A520S3E9_9GAMM</name>
<comment type="caution">
    <text evidence="2">The sequence shown here is derived from an EMBL/GenBank/DDBJ whole genome shotgun (WGS) entry which is preliminary data.</text>
</comment>
<gene>
    <name evidence="2" type="ORF">EVA68_02880</name>
</gene>
<feature type="compositionally biased region" description="Basic residues" evidence="1">
    <location>
        <begin position="133"/>
        <end position="148"/>
    </location>
</feature>
<feature type="region of interest" description="Disordered" evidence="1">
    <location>
        <begin position="38"/>
        <end position="67"/>
    </location>
</feature>
<dbReference type="Proteomes" id="UP000316199">
    <property type="component" value="Unassembled WGS sequence"/>
</dbReference>
<feature type="compositionally biased region" description="Basic and acidic residues" evidence="1">
    <location>
        <begin position="41"/>
        <end position="56"/>
    </location>
</feature>